<dbReference type="FunFam" id="3.40.50.300:FF:000225">
    <property type="entry name" value="Thymidylate kinase"/>
    <property type="match status" value="1"/>
</dbReference>
<dbReference type="AlphaFoldDB" id="A0A1W6N333"/>
<dbReference type="GO" id="GO:0005829">
    <property type="term" value="C:cytosol"/>
    <property type="evidence" value="ECO:0007669"/>
    <property type="project" value="TreeGrafter"/>
</dbReference>
<dbReference type="GO" id="GO:0004798">
    <property type="term" value="F:dTMP kinase activity"/>
    <property type="evidence" value="ECO:0007669"/>
    <property type="project" value="UniProtKB-UniRule"/>
</dbReference>
<dbReference type="InterPro" id="IPR018094">
    <property type="entry name" value="Thymidylate_kinase"/>
</dbReference>
<dbReference type="NCBIfam" id="TIGR00041">
    <property type="entry name" value="DTMP_kinase"/>
    <property type="match status" value="1"/>
</dbReference>
<dbReference type="SUPFAM" id="SSF52540">
    <property type="entry name" value="P-loop containing nucleoside triphosphate hydrolases"/>
    <property type="match status" value="1"/>
</dbReference>
<evidence type="ECO:0000256" key="4">
    <source>
        <dbReference type="ARBA" id="ARBA00022679"/>
    </source>
</evidence>
<dbReference type="Pfam" id="PF02223">
    <property type="entry name" value="Thymidylate_kin"/>
    <property type="match status" value="1"/>
</dbReference>
<evidence type="ECO:0000256" key="12">
    <source>
        <dbReference type="HAMAP-Rule" id="MF_00165"/>
    </source>
</evidence>
<gene>
    <name evidence="12" type="primary">tmk</name>
    <name evidence="14" type="ORF">GQ61_01840</name>
</gene>
<protein>
    <recommendedName>
        <fullName evidence="3 12">Thymidylate kinase</fullName>
        <ecNumber evidence="2 12">2.7.4.9</ecNumber>
    </recommendedName>
    <alternativeName>
        <fullName evidence="9 12">dTMP kinase</fullName>
    </alternativeName>
</protein>
<evidence type="ECO:0000259" key="13">
    <source>
        <dbReference type="Pfam" id="PF02223"/>
    </source>
</evidence>
<comment type="catalytic activity">
    <reaction evidence="10 12">
        <text>dTMP + ATP = dTDP + ADP</text>
        <dbReference type="Rhea" id="RHEA:13517"/>
        <dbReference type="ChEBI" id="CHEBI:30616"/>
        <dbReference type="ChEBI" id="CHEBI:58369"/>
        <dbReference type="ChEBI" id="CHEBI:63528"/>
        <dbReference type="ChEBI" id="CHEBI:456216"/>
        <dbReference type="EC" id="2.7.4.9"/>
    </reaction>
</comment>
<dbReference type="RefSeq" id="WP_085783655.1">
    <property type="nucleotide sequence ID" value="NZ_CP008743.1"/>
</dbReference>
<feature type="domain" description="Thymidylate kinase-like" evidence="13">
    <location>
        <begin position="9"/>
        <end position="197"/>
    </location>
</feature>
<evidence type="ECO:0000256" key="10">
    <source>
        <dbReference type="ARBA" id="ARBA00048743"/>
    </source>
</evidence>
<comment type="function">
    <text evidence="11 12">Phosphorylation of dTMP to form dTDP in both de novo and salvage pathways of dTTP synthesis.</text>
</comment>
<sequence length="214" mass="23999">MSLGKFITLEGGEGTGKSTQAKLLRAYLESCGLQVVLTREPGGSPGAELIRHLLVEGAPDRWDPLSEYLLFSAARRNHVQNTIVPALTEGCWVICDRFYDSSRVYQGVARGLNLEFMDNVYEMVAEGIVPDLTFLFDLPAELGHDRVQVRMGREDRFEQMGVAFHQKVRNAYLKLAEGNPDRFRVIDARGYPEAIADDVIKVLVSKFPELHSRS</sequence>
<evidence type="ECO:0000256" key="7">
    <source>
        <dbReference type="ARBA" id="ARBA00022777"/>
    </source>
</evidence>
<dbReference type="Gene3D" id="3.40.50.300">
    <property type="entry name" value="P-loop containing nucleotide triphosphate hydrolases"/>
    <property type="match status" value="1"/>
</dbReference>
<dbReference type="InterPro" id="IPR018095">
    <property type="entry name" value="Thymidylate_kin_CS"/>
</dbReference>
<dbReference type="PANTHER" id="PTHR10344">
    <property type="entry name" value="THYMIDYLATE KINASE"/>
    <property type="match status" value="1"/>
</dbReference>
<reference evidence="14 15" key="1">
    <citation type="submission" date="2014-06" db="EMBL/GenBank/DDBJ databases">
        <title>The genome of the endonuclear symbiont Nucleicultrix amoebiphila.</title>
        <authorList>
            <person name="Schulz F."/>
            <person name="Horn M."/>
        </authorList>
    </citation>
    <scope>NUCLEOTIDE SEQUENCE [LARGE SCALE GENOMIC DNA]</scope>
    <source>
        <strain evidence="14 15">FS5</strain>
    </source>
</reference>
<dbReference type="GO" id="GO:0006227">
    <property type="term" value="P:dUDP biosynthetic process"/>
    <property type="evidence" value="ECO:0007669"/>
    <property type="project" value="TreeGrafter"/>
</dbReference>
<dbReference type="GO" id="GO:0005524">
    <property type="term" value="F:ATP binding"/>
    <property type="evidence" value="ECO:0007669"/>
    <property type="project" value="UniProtKB-UniRule"/>
</dbReference>
<dbReference type="InterPro" id="IPR039430">
    <property type="entry name" value="Thymidylate_kin-like_dom"/>
</dbReference>
<keyword evidence="5 12" id="KW-0545">Nucleotide biosynthesis</keyword>
<dbReference type="Proteomes" id="UP000237351">
    <property type="component" value="Chromosome"/>
</dbReference>
<evidence type="ECO:0000256" key="6">
    <source>
        <dbReference type="ARBA" id="ARBA00022741"/>
    </source>
</evidence>
<keyword evidence="8 12" id="KW-0067">ATP-binding</keyword>
<keyword evidence="6 12" id="KW-0547">Nucleotide-binding</keyword>
<dbReference type="EC" id="2.7.4.9" evidence="2 12"/>
<feature type="binding site" evidence="12">
    <location>
        <begin position="11"/>
        <end position="18"/>
    </location>
    <ligand>
        <name>ATP</name>
        <dbReference type="ChEBI" id="CHEBI:30616"/>
    </ligand>
</feature>
<evidence type="ECO:0000256" key="3">
    <source>
        <dbReference type="ARBA" id="ARBA00017144"/>
    </source>
</evidence>
<evidence type="ECO:0000256" key="8">
    <source>
        <dbReference type="ARBA" id="ARBA00022840"/>
    </source>
</evidence>
<dbReference type="InterPro" id="IPR027417">
    <property type="entry name" value="P-loop_NTPase"/>
</dbReference>
<evidence type="ECO:0000256" key="2">
    <source>
        <dbReference type="ARBA" id="ARBA00012980"/>
    </source>
</evidence>
<keyword evidence="15" id="KW-1185">Reference proteome</keyword>
<dbReference type="EMBL" id="CP008743">
    <property type="protein sequence ID" value="ARN84284.1"/>
    <property type="molecule type" value="Genomic_DNA"/>
</dbReference>
<keyword evidence="7 12" id="KW-0418">Kinase</keyword>
<evidence type="ECO:0000256" key="1">
    <source>
        <dbReference type="ARBA" id="ARBA00009776"/>
    </source>
</evidence>
<dbReference type="GO" id="GO:0006235">
    <property type="term" value="P:dTTP biosynthetic process"/>
    <property type="evidence" value="ECO:0007669"/>
    <property type="project" value="UniProtKB-UniRule"/>
</dbReference>
<name>A0A1W6N333_9PROT</name>
<accession>A0A1W6N333</accession>
<dbReference type="PROSITE" id="PS01331">
    <property type="entry name" value="THYMIDYLATE_KINASE"/>
    <property type="match status" value="1"/>
</dbReference>
<evidence type="ECO:0000256" key="9">
    <source>
        <dbReference type="ARBA" id="ARBA00029962"/>
    </source>
</evidence>
<dbReference type="KEGG" id="naf:GQ61_01840"/>
<dbReference type="PANTHER" id="PTHR10344:SF4">
    <property type="entry name" value="UMP-CMP KINASE 2, MITOCHONDRIAL"/>
    <property type="match status" value="1"/>
</dbReference>
<dbReference type="GO" id="GO:0006233">
    <property type="term" value="P:dTDP biosynthetic process"/>
    <property type="evidence" value="ECO:0007669"/>
    <property type="project" value="InterPro"/>
</dbReference>
<dbReference type="STRING" id="1414854.GQ61_01840"/>
<organism evidence="14 15">
    <name type="scientific">Candidatus Nucleicultrix amoebiphila FS5</name>
    <dbReference type="NCBI Taxonomy" id="1414854"/>
    <lineage>
        <taxon>Bacteria</taxon>
        <taxon>Pseudomonadati</taxon>
        <taxon>Pseudomonadota</taxon>
        <taxon>Alphaproteobacteria</taxon>
        <taxon>Holosporales</taxon>
        <taxon>Candidatus Nucleicultricaceae</taxon>
        <taxon>Candidatus Nucleicultrix</taxon>
    </lineage>
</organism>
<dbReference type="OrthoDB" id="9774907at2"/>
<proteinExistence type="inferred from homology"/>
<evidence type="ECO:0000313" key="15">
    <source>
        <dbReference type="Proteomes" id="UP000237351"/>
    </source>
</evidence>
<keyword evidence="4 12" id="KW-0808">Transferase</keyword>
<dbReference type="CDD" id="cd01672">
    <property type="entry name" value="TMPK"/>
    <property type="match status" value="1"/>
</dbReference>
<evidence type="ECO:0000256" key="11">
    <source>
        <dbReference type="ARBA" id="ARBA00057735"/>
    </source>
</evidence>
<comment type="similarity">
    <text evidence="1 12">Belongs to the thymidylate kinase family.</text>
</comment>
<dbReference type="HAMAP" id="MF_00165">
    <property type="entry name" value="Thymidylate_kinase"/>
    <property type="match status" value="1"/>
</dbReference>
<evidence type="ECO:0000256" key="5">
    <source>
        <dbReference type="ARBA" id="ARBA00022727"/>
    </source>
</evidence>
<evidence type="ECO:0000313" key="14">
    <source>
        <dbReference type="EMBL" id="ARN84284.1"/>
    </source>
</evidence>